<keyword evidence="9" id="KW-0804">Transcription</keyword>
<organism evidence="14 15">
    <name type="scientific">Durusdinium trenchii</name>
    <dbReference type="NCBI Taxonomy" id="1381693"/>
    <lineage>
        <taxon>Eukaryota</taxon>
        <taxon>Sar</taxon>
        <taxon>Alveolata</taxon>
        <taxon>Dinophyceae</taxon>
        <taxon>Suessiales</taxon>
        <taxon>Symbiodiniaceae</taxon>
        <taxon>Durusdinium</taxon>
    </lineage>
</organism>
<keyword evidence="7" id="KW-0408">Iron</keyword>
<dbReference type="PANTHER" id="PTHR12480:SF32">
    <property type="entry name" value="BIFUNCTIONAL ARGININE DEMETHYLASE AND LYSYL-HYDROXYLASE JMJD6"/>
    <property type="match status" value="1"/>
</dbReference>
<keyword evidence="8" id="KW-0805">Transcription regulation</keyword>
<keyword evidence="4" id="KW-0156">Chromatin regulator</keyword>
<keyword evidence="5" id="KW-0223">Dioxygenase</keyword>
<keyword evidence="10" id="KW-0539">Nucleus</keyword>
<keyword evidence="3" id="KW-0479">Metal-binding</keyword>
<evidence type="ECO:0000259" key="13">
    <source>
        <dbReference type="PROSITE" id="PS51184"/>
    </source>
</evidence>
<dbReference type="Pfam" id="PF13621">
    <property type="entry name" value="Cupin_8"/>
    <property type="match status" value="1"/>
</dbReference>
<feature type="compositionally biased region" description="Basic and acidic residues" evidence="12">
    <location>
        <begin position="448"/>
        <end position="458"/>
    </location>
</feature>
<comment type="cofactor">
    <cofactor evidence="1">
        <name>Fe(2+)</name>
        <dbReference type="ChEBI" id="CHEBI:29033"/>
    </cofactor>
</comment>
<dbReference type="InterPro" id="IPR003347">
    <property type="entry name" value="JmjC_dom"/>
</dbReference>
<evidence type="ECO:0000313" key="15">
    <source>
        <dbReference type="Proteomes" id="UP001642484"/>
    </source>
</evidence>
<feature type="domain" description="JmjC" evidence="13">
    <location>
        <begin position="185"/>
        <end position="347"/>
    </location>
</feature>
<evidence type="ECO:0000256" key="10">
    <source>
        <dbReference type="ARBA" id="ARBA00023242"/>
    </source>
</evidence>
<evidence type="ECO:0000256" key="11">
    <source>
        <dbReference type="ARBA" id="ARBA00038068"/>
    </source>
</evidence>
<gene>
    <name evidence="14" type="ORF">CCMP2556_LOCUS1794</name>
</gene>
<comment type="caution">
    <text evidence="14">The sequence shown here is derived from an EMBL/GenBank/DDBJ whole genome shotgun (WGS) entry which is preliminary data.</text>
</comment>
<proteinExistence type="inferred from homology"/>
<comment type="similarity">
    <text evidence="11">Belongs to the JMJD6 family.</text>
</comment>
<dbReference type="SMART" id="SM00558">
    <property type="entry name" value="JmjC"/>
    <property type="match status" value="1"/>
</dbReference>
<evidence type="ECO:0000256" key="7">
    <source>
        <dbReference type="ARBA" id="ARBA00023004"/>
    </source>
</evidence>
<feature type="region of interest" description="Disordered" evidence="12">
    <location>
        <begin position="429"/>
        <end position="466"/>
    </location>
</feature>
<dbReference type="PANTHER" id="PTHR12480">
    <property type="entry name" value="ARGININE DEMETHYLASE AND LYSYL-HYDROXYLASE JMJD"/>
    <property type="match status" value="1"/>
</dbReference>
<feature type="non-terminal residue" evidence="14">
    <location>
        <position position="1"/>
    </location>
</feature>
<dbReference type="InterPro" id="IPR041667">
    <property type="entry name" value="Cupin_8"/>
</dbReference>
<keyword evidence="15" id="KW-1185">Reference proteome</keyword>
<evidence type="ECO:0000256" key="5">
    <source>
        <dbReference type="ARBA" id="ARBA00022964"/>
    </source>
</evidence>
<evidence type="ECO:0000256" key="2">
    <source>
        <dbReference type="ARBA" id="ARBA00004123"/>
    </source>
</evidence>
<dbReference type="Proteomes" id="UP001642484">
    <property type="component" value="Unassembled WGS sequence"/>
</dbReference>
<keyword evidence="6" id="KW-0560">Oxidoreductase</keyword>
<evidence type="ECO:0000256" key="1">
    <source>
        <dbReference type="ARBA" id="ARBA00001954"/>
    </source>
</evidence>
<protein>
    <recommendedName>
        <fullName evidence="13">JmjC domain-containing protein</fullName>
    </recommendedName>
</protein>
<evidence type="ECO:0000256" key="9">
    <source>
        <dbReference type="ARBA" id="ARBA00023163"/>
    </source>
</evidence>
<accession>A0ABP0HHV4</accession>
<evidence type="ECO:0000256" key="4">
    <source>
        <dbReference type="ARBA" id="ARBA00022853"/>
    </source>
</evidence>
<dbReference type="InterPro" id="IPR050910">
    <property type="entry name" value="JMJD6_ArgDemeth/LysHydrox"/>
</dbReference>
<dbReference type="PROSITE" id="PS51184">
    <property type="entry name" value="JMJC"/>
    <property type="match status" value="1"/>
</dbReference>
<evidence type="ECO:0000256" key="3">
    <source>
        <dbReference type="ARBA" id="ARBA00022723"/>
    </source>
</evidence>
<evidence type="ECO:0000256" key="8">
    <source>
        <dbReference type="ARBA" id="ARBA00023015"/>
    </source>
</evidence>
<name>A0ABP0HHV4_9DINO</name>
<feature type="region of interest" description="Disordered" evidence="12">
    <location>
        <begin position="386"/>
        <end position="416"/>
    </location>
</feature>
<evidence type="ECO:0000256" key="12">
    <source>
        <dbReference type="SAM" id="MobiDB-lite"/>
    </source>
</evidence>
<comment type="subcellular location">
    <subcellularLocation>
        <location evidence="2">Nucleus</location>
    </subcellularLocation>
</comment>
<evidence type="ECO:0000256" key="6">
    <source>
        <dbReference type="ARBA" id="ARBA00023002"/>
    </source>
</evidence>
<evidence type="ECO:0000313" key="14">
    <source>
        <dbReference type="EMBL" id="CAK8989791.1"/>
    </source>
</evidence>
<dbReference type="Gene3D" id="2.60.120.650">
    <property type="entry name" value="Cupin"/>
    <property type="match status" value="1"/>
</dbReference>
<sequence length="466" mass="53966">QSQLLWDRKQLSFPAMCGRQEDVSNADKKKAFAHSLKPSFQHRRTAGEIHRCRKGQRTDIKPTEWDKFGYAQKEDVLNREIVYDSQTLPIPRVKRNDITPEEFFKEFAEKKRPVIIEDACSTWPASSRWSLEALEERFRHIDFKVGKTDKGKNIQLKMKYFIDYCRHQQDDSPLYLFETKIDDTSSMRHLLDDFEMPDLFPHDWFALMNHDARPPHRWWCIGPKRSGTTVHTDPLGTAAWNAVTHGVKRWVLFEPSTPKRIAKAKDMVQKGEDTEAIMYFDFLLPRLKEAYPDVRCYEGLQHPGDLIFVPGDWWHGVLNLEDCVAVTQNYCGPDNFDSVWCRARKDREKVAYLWWRNMRKFAPRLYARAQELNQRDGFRMRHMRLKGEKLENSDDSSSDSSSSDSTSDDAEDLNVEGIEAILGPGIHLGEKKRSVSMTGTEDAVVTEDAARASRRRCDGNGSPSGV</sequence>
<reference evidence="14 15" key="1">
    <citation type="submission" date="2024-02" db="EMBL/GenBank/DDBJ databases">
        <authorList>
            <person name="Chen Y."/>
            <person name="Shah S."/>
            <person name="Dougan E. K."/>
            <person name="Thang M."/>
            <person name="Chan C."/>
        </authorList>
    </citation>
    <scope>NUCLEOTIDE SEQUENCE [LARGE SCALE GENOMIC DNA]</scope>
</reference>
<dbReference type="EMBL" id="CAXAMN010000625">
    <property type="protein sequence ID" value="CAK8989791.1"/>
    <property type="molecule type" value="Genomic_DNA"/>
</dbReference>
<dbReference type="SUPFAM" id="SSF51197">
    <property type="entry name" value="Clavaminate synthase-like"/>
    <property type="match status" value="1"/>
</dbReference>